<dbReference type="EMBL" id="QUNS01000002">
    <property type="protein sequence ID" value="REH54588.1"/>
    <property type="molecule type" value="Genomic_DNA"/>
</dbReference>
<dbReference type="PANTHER" id="PTHR40274">
    <property type="entry name" value="VIRGINIAMYCIN B LYASE"/>
    <property type="match status" value="1"/>
</dbReference>
<accession>A0A3E0I754</accession>
<gene>
    <name evidence="1" type="ORF">C7448_102110</name>
</gene>
<dbReference type="SUPFAM" id="SSF63829">
    <property type="entry name" value="Calcium-dependent phosphotriesterase"/>
    <property type="match status" value="1"/>
</dbReference>
<dbReference type="AlphaFoldDB" id="A0A3E0I754"/>
<name>A0A3E0I754_9FLAO</name>
<protein>
    <recommendedName>
        <fullName evidence="3">Streptogramin lyase</fullName>
    </recommendedName>
</protein>
<dbReference type="Gene3D" id="2.120.10.30">
    <property type="entry name" value="TolB, C-terminal domain"/>
    <property type="match status" value="2"/>
</dbReference>
<evidence type="ECO:0000313" key="1">
    <source>
        <dbReference type="EMBL" id="REH54588.1"/>
    </source>
</evidence>
<dbReference type="PANTHER" id="PTHR40274:SF3">
    <property type="entry name" value="VIRGINIAMYCIN B LYASE"/>
    <property type="match status" value="1"/>
</dbReference>
<proteinExistence type="predicted"/>
<dbReference type="InterPro" id="IPR011042">
    <property type="entry name" value="6-blade_b-propeller_TolB-like"/>
</dbReference>
<reference evidence="1 2" key="1">
    <citation type="submission" date="2018-08" db="EMBL/GenBank/DDBJ databases">
        <title>Genomic Encyclopedia of Type Strains, Phase IV (KMG-IV): sequencing the most valuable type-strain genomes for metagenomic binning, comparative biology and taxonomic classification.</title>
        <authorList>
            <person name="Goeker M."/>
        </authorList>
    </citation>
    <scope>NUCLEOTIDE SEQUENCE [LARGE SCALE GENOMIC DNA]</scope>
    <source>
        <strain evidence="1 2">DSM 18841</strain>
    </source>
</reference>
<keyword evidence="2" id="KW-1185">Reference proteome</keyword>
<evidence type="ECO:0000313" key="2">
    <source>
        <dbReference type="Proteomes" id="UP000256884"/>
    </source>
</evidence>
<sequence>MENVFAIKFTYYKFTDYLIAKTNSFSTLKLTKTMSNQTTIKGDVSFNQSNNVTAIVKLWEANNKAAIGEHIISPEAKGRFTIKATPKSKDTVLYITAELQSSKVMLLSVLSPNFEEDITKKGAVVNELTTVASAFTCAQFFNGLQLTGNLHGIRIAAKNTPNLINPVTGSYGEVLTDPFNITQNETLARLNTLAALITAYGTVEIEGYNWKENFMKYTTPLGGKKPQNTAEAIIGVAQSPWLYPTNLFHLFDKAYPSPEDGFPAKPNSKVPTSRRNAPFVPYLSFAPEDFAMILAFGQGGICAPGKLSLDKEGNLWTGLNWMPGAQNGVYQGIGGGLVKLDSTGKLVSPPVTGYTGMGVDGAGWGTAVTKDGTCWVTSFNGSIGVYKLEDGSPVVEKVPEHIAEALNEIGGLQGIGVAPNGDIWIVGTSSNIMLHFPEGDLTRGRVVINEKLNESLSAPFAASIDANNRIWISNTNGVSLVRYAPSEKNRPVERFILAGGGRGVALDSKGNCWVACNTSPDFPHTTTTDGVSIIEGFALGYPHLQQTVGRKHKTGSVFMIPADATPIDTIDKITHKSNLTPYGDGELNAPWGVSIDGNDDVWVANFMGRGVSFMAGASPTGRTEDFATGEVIHTIHSGSIQMLTDVVVDQAGNLWCANNWNLPQTVMEAKPDPAYSTWGGGSGVVVVYGIAKPAQTPLTGPVSGV</sequence>
<dbReference type="Proteomes" id="UP000256884">
    <property type="component" value="Unassembled WGS sequence"/>
</dbReference>
<organism evidence="1 2">
    <name type="scientific">Tenacibaculum gallaicum</name>
    <dbReference type="NCBI Taxonomy" id="561505"/>
    <lineage>
        <taxon>Bacteria</taxon>
        <taxon>Pseudomonadati</taxon>
        <taxon>Bacteroidota</taxon>
        <taxon>Flavobacteriia</taxon>
        <taxon>Flavobacteriales</taxon>
        <taxon>Flavobacteriaceae</taxon>
        <taxon>Tenacibaculum</taxon>
    </lineage>
</organism>
<comment type="caution">
    <text evidence="1">The sequence shown here is derived from an EMBL/GenBank/DDBJ whole genome shotgun (WGS) entry which is preliminary data.</text>
</comment>
<dbReference type="InterPro" id="IPR051344">
    <property type="entry name" value="Vgb"/>
</dbReference>
<evidence type="ECO:0008006" key="3">
    <source>
        <dbReference type="Google" id="ProtNLM"/>
    </source>
</evidence>